<dbReference type="Gene3D" id="3.30.1860.10">
    <property type="entry name" value="uncharacterized conserved protein from methanopyrus kandleri domain like"/>
    <property type="match status" value="1"/>
</dbReference>
<name>A0AA96VCW8_9EURY</name>
<evidence type="ECO:0008006" key="3">
    <source>
        <dbReference type="Google" id="ProtNLM"/>
    </source>
</evidence>
<evidence type="ECO:0000313" key="1">
    <source>
        <dbReference type="EMBL" id="WNY24437.1"/>
    </source>
</evidence>
<accession>A0AA96VCW8</accession>
<dbReference type="GeneID" id="85196394"/>
<proteinExistence type="predicted"/>
<protein>
    <recommendedName>
        <fullName evidence="3">DUF424 domain-containing protein</fullName>
    </recommendedName>
</protein>
<sequence length="96" mass="10692">MYIKTYKTDKHFMVAACDKELIGQTLKNEACEMKVNASFYQGEEGTEEMLEVLLMQATTANLTGKKAVACAVKCGIVDPNSAIYFDEIPHALYFTL</sequence>
<keyword evidence="2" id="KW-1185">Reference proteome</keyword>
<dbReference type="Pfam" id="PF04242">
    <property type="entry name" value="DUF424"/>
    <property type="match status" value="1"/>
</dbReference>
<dbReference type="InterPro" id="IPR007355">
    <property type="entry name" value="DUF424"/>
</dbReference>
<gene>
    <name evidence="1" type="ORF">MmiHf6_17730</name>
</gene>
<organism evidence="1 2">
    <name type="scientific">Methanimicrococcus hongohii</name>
    <dbReference type="NCBI Taxonomy" id="3028295"/>
    <lineage>
        <taxon>Archaea</taxon>
        <taxon>Methanobacteriati</taxon>
        <taxon>Methanobacteriota</taxon>
        <taxon>Stenosarchaea group</taxon>
        <taxon>Methanomicrobia</taxon>
        <taxon>Methanosarcinales</taxon>
        <taxon>Methanosarcinaceae</taxon>
        <taxon>Methanimicrococcus</taxon>
    </lineage>
</organism>
<evidence type="ECO:0000313" key="2">
    <source>
        <dbReference type="Proteomes" id="UP001302978"/>
    </source>
</evidence>
<dbReference type="EMBL" id="CP131059">
    <property type="protein sequence ID" value="WNY24437.1"/>
    <property type="molecule type" value="Genomic_DNA"/>
</dbReference>
<dbReference type="KEGG" id="mehf:MmiHf6_17730"/>
<reference evidence="1 2" key="1">
    <citation type="submission" date="2023-07" db="EMBL/GenBank/DDBJ databases">
        <title>Closed genoem sequence of Methanomicrococcus sp. Hf6.</title>
        <authorList>
            <person name="Poehlein A."/>
            <person name="Protasov E."/>
            <person name="Platt K."/>
            <person name="Reeh H."/>
            <person name="Daniel R."/>
            <person name="Brune A."/>
        </authorList>
    </citation>
    <scope>NUCLEOTIDE SEQUENCE [LARGE SCALE GENOMIC DNA]</scope>
    <source>
        <strain evidence="1 2">Hf6</strain>
    </source>
</reference>
<dbReference type="RefSeq" id="WP_316557622.1">
    <property type="nucleotide sequence ID" value="NZ_CP131059.1"/>
</dbReference>
<dbReference type="AlphaFoldDB" id="A0AA96VCW8"/>
<dbReference type="Proteomes" id="UP001302978">
    <property type="component" value="Chromosome"/>
</dbReference>